<dbReference type="PROSITE" id="PS50404">
    <property type="entry name" value="GST_NTER"/>
    <property type="match status" value="1"/>
</dbReference>
<dbReference type="Gene3D" id="3.40.30.10">
    <property type="entry name" value="Glutaredoxin"/>
    <property type="match status" value="1"/>
</dbReference>
<dbReference type="SFLD" id="SFLDS00019">
    <property type="entry name" value="Glutathione_Transferase_(cytos"/>
    <property type="match status" value="1"/>
</dbReference>
<dbReference type="PANTHER" id="PTHR44051:SF8">
    <property type="entry name" value="GLUTATHIONE S-TRANSFERASE GSTA"/>
    <property type="match status" value="1"/>
</dbReference>
<comment type="caution">
    <text evidence="3">The sequence shown here is derived from an EMBL/GenBank/DDBJ whole genome shotgun (WGS) entry which is preliminary data.</text>
</comment>
<dbReference type="SFLD" id="SFLDG00358">
    <property type="entry name" value="Main_(cytGST)"/>
    <property type="match status" value="1"/>
</dbReference>
<dbReference type="Pfam" id="PF13409">
    <property type="entry name" value="GST_N_2"/>
    <property type="match status" value="1"/>
</dbReference>
<dbReference type="Pfam" id="PF00043">
    <property type="entry name" value="GST_C"/>
    <property type="match status" value="1"/>
</dbReference>
<evidence type="ECO:0000259" key="1">
    <source>
        <dbReference type="PROSITE" id="PS50404"/>
    </source>
</evidence>
<dbReference type="CDD" id="cd03057">
    <property type="entry name" value="GST_N_Beta"/>
    <property type="match status" value="1"/>
</dbReference>
<dbReference type="Gene3D" id="1.20.1050.10">
    <property type="match status" value="1"/>
</dbReference>
<name>A0ABX0M1V3_9BURK</name>
<dbReference type="SUPFAM" id="SSF47616">
    <property type="entry name" value="GST C-terminal domain-like"/>
    <property type="match status" value="1"/>
</dbReference>
<proteinExistence type="predicted"/>
<dbReference type="SFLD" id="SFLDG01150">
    <property type="entry name" value="Main.1:_Beta-like"/>
    <property type="match status" value="1"/>
</dbReference>
<sequence length="204" mass="21842">MKLYYSPGTCSLAPHIVLREAGVPHQLIRVDLRRHQLADGADYYAVNPKGSVPAIEIGEGVLLTEGVAVLQYLADQHAPALAPANGTLGRARLHEILNYVSSDYAKAYTPLFYLADGASRADAERPVIAKLGYLDRLLADGRAFILGPQFSVADAYLFAVTRWAIDFGIGFEAVPALKAYMARVAARAPVQQALLAEGLAAHGA</sequence>
<accession>A0ABX0M1V3</accession>
<gene>
    <name evidence="3" type="ORF">F1609_13325</name>
</gene>
<dbReference type="EMBL" id="VVIW01000006">
    <property type="protein sequence ID" value="NHZ41129.1"/>
    <property type="molecule type" value="Genomic_DNA"/>
</dbReference>
<dbReference type="PROSITE" id="PS50405">
    <property type="entry name" value="GST_CTER"/>
    <property type="match status" value="1"/>
</dbReference>
<organism evidence="3 4">
    <name type="scientific">Massilia aquatica</name>
    <dbReference type="NCBI Taxonomy" id="2609000"/>
    <lineage>
        <taxon>Bacteria</taxon>
        <taxon>Pseudomonadati</taxon>
        <taxon>Pseudomonadota</taxon>
        <taxon>Betaproteobacteria</taxon>
        <taxon>Burkholderiales</taxon>
        <taxon>Oxalobacteraceae</taxon>
        <taxon>Telluria group</taxon>
        <taxon>Massilia</taxon>
    </lineage>
</organism>
<dbReference type="InterPro" id="IPR010987">
    <property type="entry name" value="Glutathione-S-Trfase_C-like"/>
</dbReference>
<reference evidence="3 4" key="1">
    <citation type="submission" date="2019-09" db="EMBL/GenBank/DDBJ databases">
        <title>Taxonomy of Antarctic Massilia spp.: description of Massilia rubra sp. nov., Massilia aquatica sp. nov., Massilia mucilaginosa sp. nov., Massilia frigida sp. nov. isolated from streams, lakes and regoliths.</title>
        <authorList>
            <person name="Holochova P."/>
            <person name="Sedlacek I."/>
            <person name="Kralova S."/>
            <person name="Maslanova I."/>
            <person name="Busse H.-J."/>
            <person name="Stankova E."/>
            <person name="Vrbovska V."/>
            <person name="Kovarovic V."/>
            <person name="Bartak M."/>
            <person name="Svec P."/>
            <person name="Pantucek R."/>
        </authorList>
    </citation>
    <scope>NUCLEOTIDE SEQUENCE [LARGE SCALE GENOMIC DNA]</scope>
    <source>
        <strain evidence="3 4">CCM 8693</strain>
    </source>
</reference>
<feature type="domain" description="GST N-terminal" evidence="1">
    <location>
        <begin position="1"/>
        <end position="81"/>
    </location>
</feature>
<evidence type="ECO:0000259" key="2">
    <source>
        <dbReference type="PROSITE" id="PS50405"/>
    </source>
</evidence>
<dbReference type="SUPFAM" id="SSF52833">
    <property type="entry name" value="Thioredoxin-like"/>
    <property type="match status" value="1"/>
</dbReference>
<dbReference type="CDD" id="cd03188">
    <property type="entry name" value="GST_C_Beta"/>
    <property type="match status" value="1"/>
</dbReference>
<dbReference type="InterPro" id="IPR040079">
    <property type="entry name" value="Glutathione_S-Trfase"/>
</dbReference>
<dbReference type="InterPro" id="IPR004045">
    <property type="entry name" value="Glutathione_S-Trfase_N"/>
</dbReference>
<evidence type="ECO:0000313" key="3">
    <source>
        <dbReference type="EMBL" id="NHZ41129.1"/>
    </source>
</evidence>
<keyword evidence="4" id="KW-1185">Reference proteome</keyword>
<dbReference type="Proteomes" id="UP000819052">
    <property type="component" value="Unassembled WGS sequence"/>
</dbReference>
<evidence type="ECO:0000313" key="4">
    <source>
        <dbReference type="Proteomes" id="UP000819052"/>
    </source>
</evidence>
<dbReference type="InterPro" id="IPR004046">
    <property type="entry name" value="GST_C"/>
</dbReference>
<protein>
    <submittedName>
        <fullName evidence="3">Glutathione S-transferase</fullName>
    </submittedName>
</protein>
<dbReference type="PANTHER" id="PTHR44051">
    <property type="entry name" value="GLUTATHIONE S-TRANSFERASE-RELATED"/>
    <property type="match status" value="1"/>
</dbReference>
<dbReference type="InterPro" id="IPR036249">
    <property type="entry name" value="Thioredoxin-like_sf"/>
</dbReference>
<dbReference type="InterPro" id="IPR036282">
    <property type="entry name" value="Glutathione-S-Trfase_C_sf"/>
</dbReference>
<feature type="domain" description="GST C-terminal" evidence="2">
    <location>
        <begin position="86"/>
        <end position="204"/>
    </location>
</feature>